<accession>A0ABT4UGC7</accession>
<sequence length="365" mass="40424">MRLIGALCVLIGLTVQANGQFRKYSNEFLNIGAGARSLGMGGANVASSSGANASYWNPALLSTVKDNPDVSLMHAEYFTGIGKYDYGSIAFPINNNKRTIGFSLMRFGIDDIPNTLYLVDADGSVNYNNLETFSSADYAFMLSMSQIVKTGDDYELSMGGNVKVIRRNIGSFAKAWGFGIDAAVHYKKKNWQLGAVLRDATSTFNTWSFTFTDREKEVLYLTNNDIPTQSTEMTAPRLWLGGGYTFKFNEKLSLLTELMLDLSFDGKRNTIIKSDFANVDPRAGAELNFNDALYVRAGIGNFQQGLKDGDTTNMKKVWIYQPSFGAGFRIKNVKIDYAFTNLSNQSSPLYTHVISLGFNIIKKEK</sequence>
<dbReference type="Proteomes" id="UP001210231">
    <property type="component" value="Unassembled WGS sequence"/>
</dbReference>
<protein>
    <submittedName>
        <fullName evidence="1">PorV/PorQ family protein</fullName>
    </submittedName>
</protein>
<keyword evidence="2" id="KW-1185">Reference proteome</keyword>
<dbReference type="EMBL" id="JAQGEF010000001">
    <property type="protein sequence ID" value="MDA3613377.1"/>
    <property type="molecule type" value="Genomic_DNA"/>
</dbReference>
<dbReference type="RefSeq" id="WP_407029708.1">
    <property type="nucleotide sequence ID" value="NZ_JAQGEF010000001.1"/>
</dbReference>
<evidence type="ECO:0000313" key="1">
    <source>
        <dbReference type="EMBL" id="MDA3613377.1"/>
    </source>
</evidence>
<reference evidence="1 2" key="1">
    <citation type="submission" date="2022-12" db="EMBL/GenBank/DDBJ databases">
        <title>Chitinophagaceae gen. sp. nov., a new member of the family Chitinophagaceae, isolated from soil in a chemical factory.</title>
        <authorList>
            <person name="Ke Z."/>
        </authorList>
    </citation>
    <scope>NUCLEOTIDE SEQUENCE [LARGE SCALE GENOMIC DNA]</scope>
    <source>
        <strain evidence="1 2">LY-5</strain>
    </source>
</reference>
<dbReference type="SUPFAM" id="SSF56935">
    <property type="entry name" value="Porins"/>
    <property type="match status" value="1"/>
</dbReference>
<name>A0ABT4UGC7_9BACT</name>
<dbReference type="Gene3D" id="2.40.160.60">
    <property type="entry name" value="Outer membrane protein transport protein (OMPP1/FadL/TodX)"/>
    <property type="match status" value="1"/>
</dbReference>
<comment type="caution">
    <text evidence="1">The sequence shown here is derived from an EMBL/GenBank/DDBJ whole genome shotgun (WGS) entry which is preliminary data.</text>
</comment>
<dbReference type="NCBIfam" id="NF033709">
    <property type="entry name" value="PorV_fam"/>
    <property type="match status" value="1"/>
</dbReference>
<evidence type="ECO:0000313" key="2">
    <source>
        <dbReference type="Proteomes" id="UP001210231"/>
    </source>
</evidence>
<proteinExistence type="predicted"/>
<organism evidence="1 2">
    <name type="scientific">Polluticaenibacter yanchengensis</name>
    <dbReference type="NCBI Taxonomy" id="3014562"/>
    <lineage>
        <taxon>Bacteria</taxon>
        <taxon>Pseudomonadati</taxon>
        <taxon>Bacteroidota</taxon>
        <taxon>Chitinophagia</taxon>
        <taxon>Chitinophagales</taxon>
        <taxon>Chitinophagaceae</taxon>
        <taxon>Polluticaenibacter</taxon>
    </lineage>
</organism>
<gene>
    <name evidence="1" type="ORF">O3P16_01045</name>
</gene>